<feature type="binding site" evidence="3 4">
    <location>
        <position position="119"/>
    </location>
    <ligand>
        <name>Zn(2+)</name>
        <dbReference type="ChEBI" id="CHEBI:29105"/>
    </ligand>
</feature>
<dbReference type="KEGG" id="gso:PH603_03945"/>
<feature type="binding site" evidence="3 4">
    <location>
        <position position="141"/>
    </location>
    <ligand>
        <name>Zn(2+)</name>
        <dbReference type="ChEBI" id="CHEBI:29105"/>
    </ligand>
</feature>
<keyword evidence="7" id="KW-1185">Reference proteome</keyword>
<feature type="domain" description="Deacetylase sirtuin-type" evidence="5">
    <location>
        <begin position="1"/>
        <end position="237"/>
    </location>
</feature>
<name>A0AAE9XWV5_9PROT</name>
<dbReference type="InterPro" id="IPR003000">
    <property type="entry name" value="Sirtuin"/>
</dbReference>
<dbReference type="PROSITE" id="PS50305">
    <property type="entry name" value="SIRTUIN"/>
    <property type="match status" value="1"/>
</dbReference>
<proteinExistence type="inferred from homology"/>
<evidence type="ECO:0000256" key="4">
    <source>
        <dbReference type="PROSITE-ProRule" id="PRU00236"/>
    </source>
</evidence>
<evidence type="ECO:0000313" key="7">
    <source>
        <dbReference type="Proteomes" id="UP001217500"/>
    </source>
</evidence>
<feature type="binding site" evidence="3 4">
    <location>
        <position position="122"/>
    </location>
    <ligand>
        <name>Zn(2+)</name>
        <dbReference type="ChEBI" id="CHEBI:29105"/>
    </ligand>
</feature>
<feature type="active site" description="Proton acceptor" evidence="3 4">
    <location>
        <position position="111"/>
    </location>
</feature>
<feature type="binding site" evidence="3">
    <location>
        <begin position="178"/>
        <end position="180"/>
    </location>
    <ligand>
        <name>NAD(+)</name>
        <dbReference type="ChEBI" id="CHEBI:57540"/>
    </ligand>
</feature>
<dbReference type="EC" id="2.3.1.286" evidence="3"/>
<dbReference type="InterPro" id="IPR026590">
    <property type="entry name" value="Ssirtuin_cat_dom"/>
</dbReference>
<dbReference type="InterPro" id="IPR026591">
    <property type="entry name" value="Sirtuin_cat_small_dom_sf"/>
</dbReference>
<evidence type="ECO:0000313" key="6">
    <source>
        <dbReference type="EMBL" id="WCL54909.1"/>
    </source>
</evidence>
<dbReference type="PANTHER" id="PTHR11085">
    <property type="entry name" value="NAD-DEPENDENT PROTEIN DEACYLASE SIRTUIN-5, MITOCHONDRIAL-RELATED"/>
    <property type="match status" value="1"/>
</dbReference>
<evidence type="ECO:0000256" key="1">
    <source>
        <dbReference type="ARBA" id="ARBA00022679"/>
    </source>
</evidence>
<keyword evidence="2 3" id="KW-0520">NAD</keyword>
<feature type="binding site" evidence="3">
    <location>
        <position position="223"/>
    </location>
    <ligand>
        <name>NAD(+)</name>
        <dbReference type="ChEBI" id="CHEBI:57540"/>
    </ligand>
</feature>
<dbReference type="GO" id="GO:0017136">
    <property type="term" value="F:histone deacetylase activity, NAD-dependent"/>
    <property type="evidence" value="ECO:0007669"/>
    <property type="project" value="TreeGrafter"/>
</dbReference>
<reference evidence="6" key="1">
    <citation type="submission" date="2023-01" db="EMBL/GenBank/DDBJ databases">
        <title>The genome sequence of Kordiimonadaceae bacterium 6D33.</title>
        <authorList>
            <person name="Liu Y."/>
        </authorList>
    </citation>
    <scope>NUCLEOTIDE SEQUENCE</scope>
    <source>
        <strain evidence="6">6D33</strain>
    </source>
</reference>
<keyword evidence="1 6" id="KW-0808">Transferase</keyword>
<dbReference type="GO" id="GO:0070403">
    <property type="term" value="F:NAD+ binding"/>
    <property type="evidence" value="ECO:0007669"/>
    <property type="project" value="UniProtKB-UniRule"/>
</dbReference>
<feature type="binding site" evidence="3">
    <location>
        <position position="58"/>
    </location>
    <ligand>
        <name>substrate</name>
    </ligand>
</feature>
<protein>
    <recommendedName>
        <fullName evidence="3">NAD-dependent protein deacylase</fullName>
        <ecNumber evidence="3">2.3.1.286</ecNumber>
    </recommendedName>
    <alternativeName>
        <fullName evidence="3">Regulatory protein SIR2 homolog</fullName>
    </alternativeName>
</protein>
<keyword evidence="3 4" id="KW-0862">Zinc</keyword>
<feature type="binding site" evidence="3">
    <location>
        <begin position="205"/>
        <end position="207"/>
    </location>
    <ligand>
        <name>NAD(+)</name>
        <dbReference type="ChEBI" id="CHEBI:57540"/>
    </ligand>
</feature>
<accession>A0AAE9XWV5</accession>
<dbReference type="Gene3D" id="3.30.1600.10">
    <property type="entry name" value="SIR2/SIRT2 'Small Domain"/>
    <property type="match status" value="1"/>
</dbReference>
<sequence length="240" mass="26116">MSVPRYGHIVVLSGAGLSAESGLSTFRDNGGLWDSHRVEDVATPEAYARNPDLVQRFYNERRAKLADVQPNAAHRALGRLQQAFDGQVTLVTQNVDDLLERGGARDVIHMHGELLKVRCVPCGTVHGWRDDCTQATRCPACGAAPGMRPDIVWFGEMPYHLDRIYAALGDCDLFVSIGTSGNVYPAAGFVAEVRRAGYAHTVEINLEPSAGVSYFAERRHGKAGEIVPDFVESLLKGEAP</sequence>
<comment type="catalytic activity">
    <reaction evidence="3">
        <text>N(6)-acetyl-L-lysyl-[protein] + NAD(+) + H2O = 2''-O-acetyl-ADP-D-ribose + nicotinamide + L-lysyl-[protein]</text>
        <dbReference type="Rhea" id="RHEA:43636"/>
        <dbReference type="Rhea" id="RHEA-COMP:9752"/>
        <dbReference type="Rhea" id="RHEA-COMP:10731"/>
        <dbReference type="ChEBI" id="CHEBI:15377"/>
        <dbReference type="ChEBI" id="CHEBI:17154"/>
        <dbReference type="ChEBI" id="CHEBI:29969"/>
        <dbReference type="ChEBI" id="CHEBI:57540"/>
        <dbReference type="ChEBI" id="CHEBI:61930"/>
        <dbReference type="ChEBI" id="CHEBI:83767"/>
        <dbReference type="EC" id="2.3.1.286"/>
    </reaction>
</comment>
<evidence type="ECO:0000256" key="2">
    <source>
        <dbReference type="ARBA" id="ARBA00023027"/>
    </source>
</evidence>
<keyword evidence="3 4" id="KW-0479">Metal-binding</keyword>
<evidence type="ECO:0000256" key="3">
    <source>
        <dbReference type="HAMAP-Rule" id="MF_01121"/>
    </source>
</evidence>
<gene>
    <name evidence="3 6" type="primary">cobB</name>
    <name evidence="6" type="ORF">PH603_03945</name>
</gene>
<dbReference type="AlphaFoldDB" id="A0AAE9XWV5"/>
<keyword evidence="6" id="KW-0012">Acyltransferase</keyword>
<comment type="domain">
    <text evidence="3">2 residues (Tyr-58 and Arg-61) present in a large hydrophobic pocket are probably involved in substrate specificity. They are important for desuccinylation activity, but dispensable for deacetylation activity.</text>
</comment>
<dbReference type="InterPro" id="IPR027546">
    <property type="entry name" value="Sirtuin_class_III"/>
</dbReference>
<feature type="binding site" evidence="3">
    <location>
        <begin position="14"/>
        <end position="33"/>
    </location>
    <ligand>
        <name>NAD(+)</name>
        <dbReference type="ChEBI" id="CHEBI:57540"/>
    </ligand>
</feature>
<comment type="similarity">
    <text evidence="3">Belongs to the sirtuin family. Class III subfamily.</text>
</comment>
<dbReference type="GO" id="GO:0008270">
    <property type="term" value="F:zinc ion binding"/>
    <property type="evidence" value="ECO:0007669"/>
    <property type="project" value="UniProtKB-UniRule"/>
</dbReference>
<dbReference type="PANTHER" id="PTHR11085:SF4">
    <property type="entry name" value="NAD-DEPENDENT PROTEIN DEACYLASE"/>
    <property type="match status" value="1"/>
</dbReference>
<dbReference type="Gene3D" id="3.40.50.1220">
    <property type="entry name" value="TPP-binding domain"/>
    <property type="match status" value="1"/>
</dbReference>
<dbReference type="InterPro" id="IPR050134">
    <property type="entry name" value="NAD-dep_sirtuin_deacylases"/>
</dbReference>
<feature type="binding site" evidence="3 4">
    <location>
        <position position="138"/>
    </location>
    <ligand>
        <name>Zn(2+)</name>
        <dbReference type="ChEBI" id="CHEBI:29105"/>
    </ligand>
</feature>
<dbReference type="Pfam" id="PF02146">
    <property type="entry name" value="SIR2"/>
    <property type="match status" value="1"/>
</dbReference>
<dbReference type="NCBIfam" id="NF001755">
    <property type="entry name" value="PRK00481.1-5"/>
    <property type="match status" value="1"/>
</dbReference>
<dbReference type="EMBL" id="CP116805">
    <property type="protein sequence ID" value="WCL54909.1"/>
    <property type="molecule type" value="Genomic_DNA"/>
</dbReference>
<dbReference type="InterPro" id="IPR029035">
    <property type="entry name" value="DHS-like_NAD/FAD-binding_dom"/>
</dbReference>
<comment type="cofactor">
    <cofactor evidence="3">
        <name>Zn(2+)</name>
        <dbReference type="ChEBI" id="CHEBI:29105"/>
    </cofactor>
    <text evidence="3">Binds 1 zinc ion per subunit.</text>
</comment>
<organism evidence="6 7">
    <name type="scientific">Gimibacter soli</name>
    <dbReference type="NCBI Taxonomy" id="3024400"/>
    <lineage>
        <taxon>Bacteria</taxon>
        <taxon>Pseudomonadati</taxon>
        <taxon>Pseudomonadota</taxon>
        <taxon>Alphaproteobacteria</taxon>
        <taxon>Kordiimonadales</taxon>
        <taxon>Temperatibacteraceae</taxon>
        <taxon>Gimibacter</taxon>
    </lineage>
</organism>
<dbReference type="SUPFAM" id="SSF52467">
    <property type="entry name" value="DHS-like NAD/FAD-binding domain"/>
    <property type="match status" value="1"/>
</dbReference>
<dbReference type="RefSeq" id="WP_289504640.1">
    <property type="nucleotide sequence ID" value="NZ_CP116805.1"/>
</dbReference>
<keyword evidence="3" id="KW-0963">Cytoplasm</keyword>
<comment type="function">
    <text evidence="3">NAD-dependent lysine deacetylase and desuccinylase that specifically removes acetyl and succinyl groups on target proteins. Modulates the activities of several proteins which are inactive in their acylated form.</text>
</comment>
<dbReference type="GO" id="GO:0036055">
    <property type="term" value="F:protein-succinyllysine desuccinylase activity"/>
    <property type="evidence" value="ECO:0007669"/>
    <property type="project" value="UniProtKB-UniRule"/>
</dbReference>
<dbReference type="CDD" id="cd01412">
    <property type="entry name" value="SIRT5_Af1_CobB"/>
    <property type="match status" value="1"/>
</dbReference>
<dbReference type="HAMAP" id="MF_01121">
    <property type="entry name" value="Sirtuin_ClassIII"/>
    <property type="match status" value="1"/>
</dbReference>
<dbReference type="GO" id="GO:0005737">
    <property type="term" value="C:cytoplasm"/>
    <property type="evidence" value="ECO:0007669"/>
    <property type="project" value="UniProtKB-SubCell"/>
</dbReference>
<feature type="binding site" evidence="3">
    <location>
        <begin position="93"/>
        <end position="96"/>
    </location>
    <ligand>
        <name>NAD(+)</name>
        <dbReference type="ChEBI" id="CHEBI:57540"/>
    </ligand>
</feature>
<dbReference type="Proteomes" id="UP001217500">
    <property type="component" value="Chromosome"/>
</dbReference>
<dbReference type="GO" id="GO:0036054">
    <property type="term" value="F:protein-malonyllysine demalonylase activity"/>
    <property type="evidence" value="ECO:0007669"/>
    <property type="project" value="InterPro"/>
</dbReference>
<evidence type="ECO:0000259" key="5">
    <source>
        <dbReference type="PROSITE" id="PS50305"/>
    </source>
</evidence>
<comment type="subcellular location">
    <subcellularLocation>
        <location evidence="3">Cytoplasm</location>
    </subcellularLocation>
</comment>
<feature type="binding site" evidence="3">
    <location>
        <position position="61"/>
    </location>
    <ligand>
        <name>substrate</name>
    </ligand>
</feature>
<comment type="catalytic activity">
    <reaction evidence="3">
        <text>N(6)-succinyl-L-lysyl-[protein] + NAD(+) + H2O = 2''-O-succinyl-ADP-D-ribose + nicotinamide + L-lysyl-[protein]</text>
        <dbReference type="Rhea" id="RHEA:47668"/>
        <dbReference type="Rhea" id="RHEA-COMP:9752"/>
        <dbReference type="Rhea" id="RHEA-COMP:11877"/>
        <dbReference type="ChEBI" id="CHEBI:15377"/>
        <dbReference type="ChEBI" id="CHEBI:17154"/>
        <dbReference type="ChEBI" id="CHEBI:29969"/>
        <dbReference type="ChEBI" id="CHEBI:57540"/>
        <dbReference type="ChEBI" id="CHEBI:87830"/>
        <dbReference type="ChEBI" id="CHEBI:87832"/>
    </reaction>
</comment>